<gene>
    <name evidence="9" type="ORF">SO694_00123063</name>
</gene>
<dbReference type="Pfam" id="PF00230">
    <property type="entry name" value="MIP"/>
    <property type="match status" value="1"/>
</dbReference>
<evidence type="ECO:0000256" key="5">
    <source>
        <dbReference type="ARBA" id="ARBA00022989"/>
    </source>
</evidence>
<feature type="transmembrane region" description="Helical" evidence="8">
    <location>
        <begin position="174"/>
        <end position="195"/>
    </location>
</feature>
<protein>
    <submittedName>
        <fullName evidence="9">Major intrinsic protein</fullName>
    </submittedName>
</protein>
<dbReference type="Gene3D" id="1.20.1080.10">
    <property type="entry name" value="Glycerol uptake facilitator protein"/>
    <property type="match status" value="1"/>
</dbReference>
<dbReference type="PANTHER" id="PTHR45665:SF9">
    <property type="entry name" value="AQUAPORIN-8"/>
    <property type="match status" value="1"/>
</dbReference>
<evidence type="ECO:0000313" key="9">
    <source>
        <dbReference type="EMBL" id="KAK7231704.1"/>
    </source>
</evidence>
<dbReference type="InterPro" id="IPR023271">
    <property type="entry name" value="Aquaporin-like"/>
</dbReference>
<reference evidence="9 10" key="1">
    <citation type="submission" date="2024-03" db="EMBL/GenBank/DDBJ databases">
        <title>Aureococcus anophagefferens CCMP1851 and Kratosvirus quantuckense: Draft genome of a second virus-susceptible host strain in the model system.</title>
        <authorList>
            <person name="Chase E."/>
            <person name="Truchon A.R."/>
            <person name="Schepens W."/>
            <person name="Wilhelm S.W."/>
        </authorList>
    </citation>
    <scope>NUCLEOTIDE SEQUENCE [LARGE SCALE GENOMIC DNA]</scope>
    <source>
        <strain evidence="9 10">CCMP1851</strain>
    </source>
</reference>
<name>A0ABR1FIV1_AURAN</name>
<feature type="transmembrane region" description="Helical" evidence="8">
    <location>
        <begin position="258"/>
        <end position="276"/>
    </location>
</feature>
<dbReference type="PROSITE" id="PS51257">
    <property type="entry name" value="PROKAR_LIPOPROTEIN"/>
    <property type="match status" value="1"/>
</dbReference>
<accession>A0ABR1FIV1</accession>
<organism evidence="9 10">
    <name type="scientific">Aureococcus anophagefferens</name>
    <name type="common">Harmful bloom alga</name>
    <dbReference type="NCBI Taxonomy" id="44056"/>
    <lineage>
        <taxon>Eukaryota</taxon>
        <taxon>Sar</taxon>
        <taxon>Stramenopiles</taxon>
        <taxon>Ochrophyta</taxon>
        <taxon>Pelagophyceae</taxon>
        <taxon>Pelagomonadales</taxon>
        <taxon>Pelagomonadaceae</taxon>
        <taxon>Aureococcus</taxon>
    </lineage>
</organism>
<dbReference type="InterPro" id="IPR000425">
    <property type="entry name" value="MIP"/>
</dbReference>
<feature type="transmembrane region" description="Helical" evidence="8">
    <location>
        <begin position="207"/>
        <end position="227"/>
    </location>
</feature>
<dbReference type="PANTHER" id="PTHR45665">
    <property type="entry name" value="AQUAPORIN-8"/>
    <property type="match status" value="1"/>
</dbReference>
<keyword evidence="6 8" id="KW-0472">Membrane</keyword>
<evidence type="ECO:0000256" key="6">
    <source>
        <dbReference type="ARBA" id="ARBA00023136"/>
    </source>
</evidence>
<dbReference type="InterPro" id="IPR034294">
    <property type="entry name" value="Aquaporin_transptr"/>
</dbReference>
<comment type="subcellular location">
    <subcellularLocation>
        <location evidence="1">Endomembrane system</location>
        <topology evidence="1">Multi-pass membrane protein</topology>
    </subcellularLocation>
</comment>
<evidence type="ECO:0000256" key="2">
    <source>
        <dbReference type="ARBA" id="ARBA00022448"/>
    </source>
</evidence>
<evidence type="ECO:0000313" key="10">
    <source>
        <dbReference type="Proteomes" id="UP001363151"/>
    </source>
</evidence>
<proteinExistence type="inferred from homology"/>
<dbReference type="PRINTS" id="PR00783">
    <property type="entry name" value="MINTRINSICP"/>
</dbReference>
<dbReference type="SUPFAM" id="SSF81338">
    <property type="entry name" value="Aquaporin-like"/>
    <property type="match status" value="1"/>
</dbReference>
<comment type="caution">
    <text evidence="9">The sequence shown here is derived from an EMBL/GenBank/DDBJ whole genome shotgun (WGS) entry which is preliminary data.</text>
</comment>
<evidence type="ECO:0000256" key="7">
    <source>
        <dbReference type="RuleBase" id="RU000477"/>
    </source>
</evidence>
<evidence type="ECO:0000256" key="4">
    <source>
        <dbReference type="ARBA" id="ARBA00022737"/>
    </source>
</evidence>
<keyword evidence="10" id="KW-1185">Reference proteome</keyword>
<dbReference type="EMBL" id="JBBJCI010000375">
    <property type="protein sequence ID" value="KAK7231704.1"/>
    <property type="molecule type" value="Genomic_DNA"/>
</dbReference>
<keyword evidence="3 7" id="KW-0812">Transmembrane</keyword>
<evidence type="ECO:0000256" key="8">
    <source>
        <dbReference type="SAM" id="Phobius"/>
    </source>
</evidence>
<keyword evidence="5 8" id="KW-1133">Transmembrane helix</keyword>
<evidence type="ECO:0000256" key="1">
    <source>
        <dbReference type="ARBA" id="ARBA00004127"/>
    </source>
</evidence>
<keyword evidence="4" id="KW-0677">Repeat</keyword>
<evidence type="ECO:0000256" key="3">
    <source>
        <dbReference type="ARBA" id="ARBA00022692"/>
    </source>
</evidence>
<sequence>MGNWERAFALGTACYVAAFSACVYAHTASAVAKMGVSLLASALPALLATELCGGDEAGGGELARTWLQEFVGTAVMVALTCCPGAAVGHLGRAYEYGAHWVAMVAADYSCGGPQVNPVITVAMLVARGGSAVEALVRIMAQVGGGVVGWRLLFGGESFLTGAVGGPAPDAHLPLFYVFWSECLGACALALAVFAFATTKFFQEGDNYLVKMACINVVLRCVILGHGATGPAVNPALASSYAFAASGAWPPLEDGSPHYVAFWAGGLCGAALAGLAWRAITKFAGGECGPKFPNEAAKLALGAYCAGLALVAWRAHLGVEAAAIIHETKYGMALKARHPLTKLFGRKPREY</sequence>
<keyword evidence="2 7" id="KW-0813">Transport</keyword>
<comment type="similarity">
    <text evidence="7">Belongs to the MIP/aquaporin (TC 1.A.8) family.</text>
</comment>
<dbReference type="Proteomes" id="UP001363151">
    <property type="component" value="Unassembled WGS sequence"/>
</dbReference>